<name>A0A1G2PJG9_TERXR</name>
<organism evidence="1 2">
    <name type="scientific">Terrybacteria sp. (strain RIFCSPHIGHO2_01_FULL_58_15)</name>
    <dbReference type="NCBI Taxonomy" id="1802363"/>
    <lineage>
        <taxon>Bacteria</taxon>
        <taxon>Candidatus Terryibacteriota</taxon>
    </lineage>
</organism>
<dbReference type="EMBL" id="MHST01000020">
    <property type="protein sequence ID" value="OHA48470.1"/>
    <property type="molecule type" value="Genomic_DNA"/>
</dbReference>
<evidence type="ECO:0000313" key="1">
    <source>
        <dbReference type="EMBL" id="OHA48470.1"/>
    </source>
</evidence>
<dbReference type="Proteomes" id="UP000178690">
    <property type="component" value="Unassembled WGS sequence"/>
</dbReference>
<proteinExistence type="predicted"/>
<comment type="caution">
    <text evidence="1">The sequence shown here is derived from an EMBL/GenBank/DDBJ whole genome shotgun (WGS) entry which is preliminary data.</text>
</comment>
<protein>
    <submittedName>
        <fullName evidence="1">Uncharacterized protein</fullName>
    </submittedName>
</protein>
<reference evidence="1 2" key="1">
    <citation type="journal article" date="2016" name="Nat. Commun.">
        <title>Thousands of microbial genomes shed light on interconnected biogeochemical processes in an aquifer system.</title>
        <authorList>
            <person name="Anantharaman K."/>
            <person name="Brown C.T."/>
            <person name="Hug L.A."/>
            <person name="Sharon I."/>
            <person name="Castelle C.J."/>
            <person name="Probst A.J."/>
            <person name="Thomas B.C."/>
            <person name="Singh A."/>
            <person name="Wilkins M.J."/>
            <person name="Karaoz U."/>
            <person name="Brodie E.L."/>
            <person name="Williams K.H."/>
            <person name="Hubbard S.S."/>
            <person name="Banfield J.F."/>
        </authorList>
    </citation>
    <scope>NUCLEOTIDE SEQUENCE [LARGE SCALE GENOMIC DNA]</scope>
    <source>
        <strain evidence="2">RIFCSPHIGHO2_01_FULL_58_15</strain>
    </source>
</reference>
<accession>A0A1G2PJG9</accession>
<evidence type="ECO:0000313" key="2">
    <source>
        <dbReference type="Proteomes" id="UP000178690"/>
    </source>
</evidence>
<gene>
    <name evidence="1" type="ORF">A2682_04110</name>
</gene>
<dbReference type="AlphaFoldDB" id="A0A1G2PJG9"/>
<sequence>MAKEIPWSLRPLEAVISDPDALALARALEQRGLGGATFKALLNNQEALDALAHRMFLTGLSLTPVNPAIAKDPEASRRTIVKFLRQERRAHSPQDLVELFTAYGFDRRTVRDALWGLLDLGQIEVTPDRKLHLSTTS</sequence>